<keyword evidence="4" id="KW-0325">Glycoprotein</keyword>
<gene>
    <name evidence="7" type="ORF">scyTo_0013149</name>
</gene>
<keyword evidence="8" id="KW-1185">Reference proteome</keyword>
<dbReference type="STRING" id="75743.A0A401NQ51"/>
<reference evidence="7 8" key="1">
    <citation type="journal article" date="2018" name="Nat. Ecol. Evol.">
        <title>Shark genomes provide insights into elasmobranch evolution and the origin of vertebrates.</title>
        <authorList>
            <person name="Hara Y"/>
            <person name="Yamaguchi K"/>
            <person name="Onimaru K"/>
            <person name="Kadota M"/>
            <person name="Koyanagi M"/>
            <person name="Keeley SD"/>
            <person name="Tatsumi K"/>
            <person name="Tanaka K"/>
            <person name="Motone F"/>
            <person name="Kageyama Y"/>
            <person name="Nozu R"/>
            <person name="Adachi N"/>
            <person name="Nishimura O"/>
            <person name="Nakagawa R"/>
            <person name="Tanegashima C"/>
            <person name="Kiyatake I"/>
            <person name="Matsumoto R"/>
            <person name="Murakumo K"/>
            <person name="Nishida K"/>
            <person name="Terakita A"/>
            <person name="Kuratani S"/>
            <person name="Sato K"/>
            <person name="Hyodo S Kuraku.S."/>
        </authorList>
    </citation>
    <scope>NUCLEOTIDE SEQUENCE [LARGE SCALE GENOMIC DNA]</scope>
</reference>
<dbReference type="PANTHER" id="PTHR12080">
    <property type="entry name" value="SIGNALING LYMPHOCYTIC ACTIVATION MOLECULE"/>
    <property type="match status" value="1"/>
</dbReference>
<protein>
    <recommendedName>
        <fullName evidence="6">Ig-like domain-containing protein</fullName>
    </recommendedName>
</protein>
<dbReference type="PANTHER" id="PTHR12080:SF48">
    <property type="entry name" value="IMMUNOGLOBULIN SUBTYPE DOMAIN-CONTAINING PROTEIN"/>
    <property type="match status" value="1"/>
</dbReference>
<dbReference type="Pfam" id="PF07686">
    <property type="entry name" value="V-set"/>
    <property type="match status" value="1"/>
</dbReference>
<evidence type="ECO:0000256" key="1">
    <source>
        <dbReference type="ARBA" id="ARBA00004370"/>
    </source>
</evidence>
<sequence length="383" mass="42989">MTNFGRGQLSRLLLPLLNARTVSTNRPTKNMLEHEISAKIFIFRVFLVLLTERAGLGQVDGNPNSLQRLVNGTWGQSVRLSLNLPWADPLMVTWDFRNSSAGRKIQVCTKARHNPVDCHNDFGQRIWLNLTDYSLEIQTLQKSDQGLYEVNARSEQDVYEEKVELRVYERVSNPRIQINTVFSNWICNVSLSCLLENNSDLSYSWWRESEVVTTGRQHQVTDNGRTLEMTLYLHAIKTVYNCTVSNPISEATVSINLAGPCNITVKGTTTTANKPLHIGLTVAVITIFIIIVIAIVVWRKNKSKTNEAPNTEGTSEPVQYAVIKRPGNAGDQSQGHLCQLDANERQQSRGVQLTTIYDEIKFNPDVSTPMMVTQKGQKASANA</sequence>
<organism evidence="7 8">
    <name type="scientific">Scyliorhinus torazame</name>
    <name type="common">Cloudy catshark</name>
    <name type="synonym">Catulus torazame</name>
    <dbReference type="NCBI Taxonomy" id="75743"/>
    <lineage>
        <taxon>Eukaryota</taxon>
        <taxon>Metazoa</taxon>
        <taxon>Chordata</taxon>
        <taxon>Craniata</taxon>
        <taxon>Vertebrata</taxon>
        <taxon>Chondrichthyes</taxon>
        <taxon>Elasmobranchii</taxon>
        <taxon>Galeomorphii</taxon>
        <taxon>Galeoidea</taxon>
        <taxon>Carcharhiniformes</taxon>
        <taxon>Scyliorhinidae</taxon>
        <taxon>Scyliorhinus</taxon>
    </lineage>
</organism>
<dbReference type="SUPFAM" id="SSF48726">
    <property type="entry name" value="Immunoglobulin"/>
    <property type="match status" value="2"/>
</dbReference>
<keyword evidence="3 5" id="KW-0472">Membrane</keyword>
<keyword evidence="5" id="KW-0812">Transmembrane</keyword>
<dbReference type="OrthoDB" id="8963224at2759"/>
<evidence type="ECO:0000256" key="5">
    <source>
        <dbReference type="SAM" id="Phobius"/>
    </source>
</evidence>
<comment type="caution">
    <text evidence="7">The sequence shown here is derived from an EMBL/GenBank/DDBJ whole genome shotgun (WGS) entry which is preliminary data.</text>
</comment>
<dbReference type="AlphaFoldDB" id="A0A401NQ51"/>
<keyword evidence="5" id="KW-1133">Transmembrane helix</keyword>
<evidence type="ECO:0000313" key="7">
    <source>
        <dbReference type="EMBL" id="GCB63028.1"/>
    </source>
</evidence>
<dbReference type="PROSITE" id="PS50835">
    <property type="entry name" value="IG_LIKE"/>
    <property type="match status" value="1"/>
</dbReference>
<dbReference type="Gene3D" id="2.60.40.10">
    <property type="entry name" value="Immunoglobulins"/>
    <property type="match status" value="2"/>
</dbReference>
<dbReference type="InterPro" id="IPR015631">
    <property type="entry name" value="CD2/SLAM_rcpt"/>
</dbReference>
<dbReference type="GO" id="GO:0016020">
    <property type="term" value="C:membrane"/>
    <property type="evidence" value="ECO:0007669"/>
    <property type="project" value="UniProtKB-SubCell"/>
</dbReference>
<feature type="domain" description="Ig-like" evidence="6">
    <location>
        <begin position="174"/>
        <end position="254"/>
    </location>
</feature>
<evidence type="ECO:0000313" key="8">
    <source>
        <dbReference type="Proteomes" id="UP000288216"/>
    </source>
</evidence>
<accession>A0A401NQ51</accession>
<dbReference type="InterPro" id="IPR013106">
    <property type="entry name" value="Ig_V-set"/>
</dbReference>
<keyword evidence="2" id="KW-0732">Signal</keyword>
<evidence type="ECO:0000259" key="6">
    <source>
        <dbReference type="PROSITE" id="PS50835"/>
    </source>
</evidence>
<comment type="subcellular location">
    <subcellularLocation>
        <location evidence="1">Membrane</location>
    </subcellularLocation>
</comment>
<dbReference type="InterPro" id="IPR013783">
    <property type="entry name" value="Ig-like_fold"/>
</dbReference>
<evidence type="ECO:0000256" key="3">
    <source>
        <dbReference type="ARBA" id="ARBA00023136"/>
    </source>
</evidence>
<dbReference type="EMBL" id="BFAA01006602">
    <property type="protein sequence ID" value="GCB63028.1"/>
    <property type="molecule type" value="Genomic_DNA"/>
</dbReference>
<dbReference type="Proteomes" id="UP000288216">
    <property type="component" value="Unassembled WGS sequence"/>
</dbReference>
<feature type="transmembrane region" description="Helical" evidence="5">
    <location>
        <begin position="276"/>
        <end position="298"/>
    </location>
</feature>
<evidence type="ECO:0000256" key="4">
    <source>
        <dbReference type="ARBA" id="ARBA00023180"/>
    </source>
</evidence>
<dbReference type="OMA" id="QSQGHLC"/>
<dbReference type="InterPro" id="IPR036179">
    <property type="entry name" value="Ig-like_dom_sf"/>
</dbReference>
<evidence type="ECO:0000256" key="2">
    <source>
        <dbReference type="ARBA" id="ARBA00022729"/>
    </source>
</evidence>
<dbReference type="InterPro" id="IPR007110">
    <property type="entry name" value="Ig-like_dom"/>
</dbReference>
<proteinExistence type="predicted"/>
<name>A0A401NQ51_SCYTO</name>